<evidence type="ECO:0000259" key="4">
    <source>
        <dbReference type="PROSITE" id="PS50021"/>
    </source>
</evidence>
<feature type="region of interest" description="Disordered" evidence="2">
    <location>
        <begin position="1594"/>
        <end position="1633"/>
    </location>
</feature>
<evidence type="ECO:0000313" key="5">
    <source>
        <dbReference type="EMBL" id="KAF2767795.1"/>
    </source>
</evidence>
<feature type="compositionally biased region" description="Basic and acidic residues" evidence="2">
    <location>
        <begin position="104"/>
        <end position="113"/>
    </location>
</feature>
<evidence type="ECO:0000259" key="3">
    <source>
        <dbReference type="PROSITE" id="PS50018"/>
    </source>
</evidence>
<dbReference type="GO" id="GO:0005516">
    <property type="term" value="F:calmodulin binding"/>
    <property type="evidence" value="ECO:0007669"/>
    <property type="project" value="TreeGrafter"/>
</dbReference>
<dbReference type="PROSITE" id="PS50021">
    <property type="entry name" value="CH"/>
    <property type="match status" value="1"/>
</dbReference>
<proteinExistence type="predicted"/>
<name>A0A6G1L4N5_9PEZI</name>
<feature type="domain" description="Ras-GAP" evidence="3">
    <location>
        <begin position="1179"/>
        <end position="1413"/>
    </location>
</feature>
<evidence type="ECO:0000313" key="6">
    <source>
        <dbReference type="Proteomes" id="UP000799436"/>
    </source>
</evidence>
<dbReference type="CDD" id="cd21206">
    <property type="entry name" value="CH_IQGAP"/>
    <property type="match status" value="1"/>
</dbReference>
<dbReference type="Pfam" id="PF00307">
    <property type="entry name" value="CH"/>
    <property type="match status" value="1"/>
</dbReference>
<dbReference type="InterPro" id="IPR001936">
    <property type="entry name" value="RasGAP_dom"/>
</dbReference>
<dbReference type="PANTHER" id="PTHR14149:SF14">
    <property type="entry name" value="CALPONIN-HOMOLOGY (CH) DOMAIN-CONTAINING PROTEIN"/>
    <property type="match status" value="1"/>
</dbReference>
<dbReference type="GO" id="GO:0110085">
    <property type="term" value="C:mitotic actomyosin contractile ring"/>
    <property type="evidence" value="ECO:0007669"/>
    <property type="project" value="TreeGrafter"/>
</dbReference>
<dbReference type="GO" id="GO:0051015">
    <property type="term" value="F:actin filament binding"/>
    <property type="evidence" value="ECO:0007669"/>
    <property type="project" value="TreeGrafter"/>
</dbReference>
<dbReference type="InterPro" id="IPR001715">
    <property type="entry name" value="CH_dom"/>
</dbReference>
<dbReference type="Pfam" id="PF03836">
    <property type="entry name" value="RasGAP_C"/>
    <property type="match status" value="1"/>
</dbReference>
<keyword evidence="1" id="KW-0175">Coiled coil</keyword>
<feature type="compositionally biased region" description="Basic and acidic residues" evidence="2">
    <location>
        <begin position="122"/>
        <end position="150"/>
    </location>
</feature>
<feature type="coiled-coil region" evidence="1">
    <location>
        <begin position="1707"/>
        <end position="1734"/>
    </location>
</feature>
<feature type="compositionally biased region" description="Polar residues" evidence="2">
    <location>
        <begin position="241"/>
        <end position="265"/>
    </location>
</feature>
<dbReference type="SUPFAM" id="SSF143885">
    <property type="entry name" value="RGC domain-like"/>
    <property type="match status" value="1"/>
</dbReference>
<keyword evidence="6" id="KW-1185">Reference proteome</keyword>
<evidence type="ECO:0000256" key="2">
    <source>
        <dbReference type="SAM" id="MobiDB-lite"/>
    </source>
</evidence>
<dbReference type="SMART" id="SM00323">
    <property type="entry name" value="RasGAP"/>
    <property type="match status" value="1"/>
</dbReference>
<dbReference type="EMBL" id="ML995851">
    <property type="protein sequence ID" value="KAF2767795.1"/>
    <property type="molecule type" value="Genomic_DNA"/>
</dbReference>
<sequence>MPYPGYQSPTSPPGNRYRDSSPTKPSPLRHTVSTRSTNSDTENSSLPSRQGTISSNASSAYSHGSTGAFSAYDSDPFVTTSSSAAHKRSRSESPVKKNAAFAKWEQREQREQAEQDQTTPRPAEKKMDISPRKIKDDDWRSGLGRSEGRGALRPVELNTRADSGNAIAKTPRDLGSPTKENHFQAPPSPSRDSIRSPPTLSPHARGQSLDTTLPSLSPSAPPSTPDTIIGQRRGGSKELSDTQPTSILASRNSLATLSRSDSIRASTKPRERGHVRFGSQEAAPHLDGEDLAKLQNSSTPQLRHLSKLASEGSGEEDFSVHSPEEQVAGLAGRRRLQRAGSVKPSAKTQSRFGSQFASTRWMDTQRKHLQAYEYLCHIGEARAWLEDVLEPIELPPIVQLEEALRDGATLAEVVVRLGPSLPPEQQKGLGSLRIFRHARLQYRHTDNIAMFFRFLGEVELPELFRFETVDLYEKKNIPKVIYCIHALSWLLYRKGVVHFRIGNLVGQLQFEEHELEETQKGIDRSGVAMPNFGGMREAMQVEPEPEPDPTPEEILAEHEEMIVDLQSQIRGAIQRLRLGQVMQDLWDAEESVAHLQAIARAGFAREIFNFKFGMDRSTRQFQAAAKAFLVRIQMHRKQRAWRDNKQAVVKVQSLWRGRQQRAQTKTIHKELQTQRHGLKELQAAIRGALGRWRAGDLWHETHSPEAESDVAALQAQARGALERLRVGAIMNALWDVEPTIELLQAVIRGGRIRNRAKGQKRAVKEAAIDVVRLQAAARAMIQRKDVERHHGHFKMHEGGVVEVQAAARGLLQRLQQARTKGALQERETGIAKLQSAMRAHLQKKHGKLQKAQLLTQSTSITQLQALAKANAYRQRMEQLRQNLKQHEAQILDLQALARAMLERRRIGTQLGHLEDEEEKITNLQSLARAYLQRQRVFDQLVEMERDEDSITQLQAFARAMLERSRIGELLAEVEDHEDAIVALQANARAHIVRAKFEEKRKFFHENMQKVVKLQSFVRAKQQGESYKSLVGGKNPPLPVVRRHLHLLTDTSLEFESELEAERLRRQVVESVRRNELVEGYVEGLDVKIALLVKNKITLDEVVKHQKHFGGSATQLLRQGTLTGSNSNGGFDLKALNKNSRKKLTGYEELFFMLQTQPQYLSRLLQVVSSRGLAEKEGKNLERLAMTLFGNAQKHREEYFLLKLLNTCTQQLISQAQTLDDHLRQQSGSFHQRLILNYVRTPMVRIYLKTLLGPIVKEGICAQNHFDLESDPLQIYRAILNNEELSTGRPSRRPRDIPAELAIREHDVRPTYVQHLEHLRDLCDSFFVSLQDCLHRMPYGVRYMVTSQYNALCQQFPHEDQGYLAILAGHWLWKTYLLPALKEPEMWGVVDRGLNPIQKRNLQQVILALSQVASGRLFGAENLYMQPLNTWITESLDRWHDAMHAIFGLPPAEEYFDADQFSDLYARTKPTLYIKLSDIFALHSMVSDNLPAMGLDRGDPIKELLTDLGTAKSNESDLSSASSGGEITLTLKSRFTIQDDPNAEARQLFMATKRLVLYTIKVQTGNNLMEILCRPISHDDADKWVQVIREERMEKERQQGNKHPGHRRVNSGFDPRSSLRGGRAQSVYSESPSTYSALDGRNDLLDLESMTYAELKRNALESIIALSKPDVPPQFRVSQHNNYQDILNALAADIRQKHRRRLDRQREIESTRATLAQLDEKAHFLEDQLKSYNDYIEQCLHTLANKKGTKHKFILPFSKQWSHERELEKAGRQPKFGSYKYSARQLADKGVLLAWHGYAPEHWGQLDVVISSDEVGVFHLEASAGSMMLPGGSANLLLDELLQAQYEGRLEVRVFEEMSGGGARLSTNLLLHRVFKKFYRDE</sequence>
<feature type="compositionally biased region" description="Polar residues" evidence="2">
    <location>
        <begin position="31"/>
        <end position="53"/>
    </location>
</feature>
<dbReference type="Gene3D" id="1.10.418.10">
    <property type="entry name" value="Calponin-like domain"/>
    <property type="match status" value="1"/>
</dbReference>
<dbReference type="PROSITE" id="PS50096">
    <property type="entry name" value="IQ"/>
    <property type="match status" value="7"/>
</dbReference>
<dbReference type="Proteomes" id="UP000799436">
    <property type="component" value="Unassembled WGS sequence"/>
</dbReference>
<dbReference type="InterPro" id="IPR008936">
    <property type="entry name" value="Rho_GTPase_activation_prot"/>
</dbReference>
<feature type="compositionally biased region" description="Low complexity" evidence="2">
    <location>
        <begin position="208"/>
        <end position="218"/>
    </location>
</feature>
<dbReference type="GO" id="GO:1903479">
    <property type="term" value="P:mitotic actomyosin contractile ring assembly actin filament organization"/>
    <property type="evidence" value="ECO:0007669"/>
    <property type="project" value="TreeGrafter"/>
</dbReference>
<dbReference type="SMART" id="SM00015">
    <property type="entry name" value="IQ"/>
    <property type="match status" value="13"/>
</dbReference>
<dbReference type="GO" id="GO:0005096">
    <property type="term" value="F:GTPase activator activity"/>
    <property type="evidence" value="ECO:0007669"/>
    <property type="project" value="TreeGrafter"/>
</dbReference>
<dbReference type="PANTHER" id="PTHR14149">
    <property type="entry name" value="RAS GTPASE-ACTIVATING PROTEIN WITH IQ MOTIF"/>
    <property type="match status" value="1"/>
</dbReference>
<accession>A0A6G1L4N5</accession>
<reference evidence="5" key="1">
    <citation type="journal article" date="2020" name="Stud. Mycol.">
        <title>101 Dothideomycetes genomes: a test case for predicting lifestyles and emergence of pathogens.</title>
        <authorList>
            <person name="Haridas S."/>
            <person name="Albert R."/>
            <person name="Binder M."/>
            <person name="Bloem J."/>
            <person name="Labutti K."/>
            <person name="Salamov A."/>
            <person name="Andreopoulos B."/>
            <person name="Baker S."/>
            <person name="Barry K."/>
            <person name="Bills G."/>
            <person name="Bluhm B."/>
            <person name="Cannon C."/>
            <person name="Castanera R."/>
            <person name="Culley D."/>
            <person name="Daum C."/>
            <person name="Ezra D."/>
            <person name="Gonzalez J."/>
            <person name="Henrissat B."/>
            <person name="Kuo A."/>
            <person name="Liang C."/>
            <person name="Lipzen A."/>
            <person name="Lutzoni F."/>
            <person name="Magnuson J."/>
            <person name="Mondo S."/>
            <person name="Nolan M."/>
            <person name="Ohm R."/>
            <person name="Pangilinan J."/>
            <person name="Park H.-J."/>
            <person name="Ramirez L."/>
            <person name="Alfaro M."/>
            <person name="Sun H."/>
            <person name="Tritt A."/>
            <person name="Yoshinaga Y."/>
            <person name="Zwiers L.-H."/>
            <person name="Turgeon B."/>
            <person name="Goodwin S."/>
            <person name="Spatafora J."/>
            <person name="Crous P."/>
            <person name="Grigoriev I."/>
        </authorList>
    </citation>
    <scope>NUCLEOTIDE SEQUENCE</scope>
    <source>
        <strain evidence="5">CBS 116005</strain>
    </source>
</reference>
<organism evidence="5 6">
    <name type="scientific">Teratosphaeria nubilosa</name>
    <dbReference type="NCBI Taxonomy" id="161662"/>
    <lineage>
        <taxon>Eukaryota</taxon>
        <taxon>Fungi</taxon>
        <taxon>Dikarya</taxon>
        <taxon>Ascomycota</taxon>
        <taxon>Pezizomycotina</taxon>
        <taxon>Dothideomycetes</taxon>
        <taxon>Dothideomycetidae</taxon>
        <taxon>Mycosphaerellales</taxon>
        <taxon>Teratosphaeriaceae</taxon>
        <taxon>Teratosphaeria</taxon>
    </lineage>
</organism>
<dbReference type="SUPFAM" id="SSF48350">
    <property type="entry name" value="GTPase activation domain, GAP"/>
    <property type="match status" value="1"/>
</dbReference>
<dbReference type="Gene3D" id="1.10.506.10">
    <property type="entry name" value="GTPase Activation - p120gap, domain 1"/>
    <property type="match status" value="1"/>
</dbReference>
<feature type="region of interest" description="Disordered" evidence="2">
    <location>
        <begin position="1"/>
        <end position="287"/>
    </location>
</feature>
<dbReference type="InterPro" id="IPR000048">
    <property type="entry name" value="IQ_motif_EF-hand-BS"/>
</dbReference>
<evidence type="ECO:0000256" key="1">
    <source>
        <dbReference type="SAM" id="Coils"/>
    </source>
</evidence>
<protein>
    <submittedName>
        <fullName evidence="5">Ras GTPase</fullName>
    </submittedName>
</protein>
<feature type="domain" description="Calponin-homology (CH)" evidence="4">
    <location>
        <begin position="375"/>
        <end position="491"/>
    </location>
</feature>
<gene>
    <name evidence="5" type="ORF">EJ03DRAFT_328816</name>
</gene>
<dbReference type="InterPro" id="IPR036872">
    <property type="entry name" value="CH_dom_sf"/>
</dbReference>
<feature type="region of interest" description="Disordered" evidence="2">
    <location>
        <begin position="307"/>
        <end position="349"/>
    </location>
</feature>
<dbReference type="OrthoDB" id="775356at2759"/>
<feature type="compositionally biased region" description="Low complexity" evidence="2">
    <location>
        <begin position="54"/>
        <end position="65"/>
    </location>
</feature>
<dbReference type="InterPro" id="IPR000593">
    <property type="entry name" value="RasGAP_C"/>
</dbReference>
<feature type="coiled-coil region" evidence="1">
    <location>
        <begin position="862"/>
        <end position="933"/>
    </location>
</feature>
<dbReference type="SMART" id="SM00033">
    <property type="entry name" value="CH"/>
    <property type="match status" value="1"/>
</dbReference>
<dbReference type="SUPFAM" id="SSF47576">
    <property type="entry name" value="Calponin-homology domain, CH-domain"/>
    <property type="match status" value="1"/>
</dbReference>
<dbReference type="Pfam" id="PF00616">
    <property type="entry name" value="RasGAP"/>
    <property type="match status" value="1"/>
</dbReference>
<dbReference type="PROSITE" id="PS50018">
    <property type="entry name" value="RAS_GTPASE_ACTIV_2"/>
    <property type="match status" value="1"/>
</dbReference>